<dbReference type="HOGENOM" id="CLU_397452_0_0_1"/>
<dbReference type="OrthoDB" id="4580160at2759"/>
<feature type="region of interest" description="Disordered" evidence="1">
    <location>
        <begin position="313"/>
        <end position="364"/>
    </location>
</feature>
<feature type="compositionally biased region" description="Acidic residues" evidence="1">
    <location>
        <begin position="472"/>
        <end position="486"/>
    </location>
</feature>
<dbReference type="EMBL" id="GL891382">
    <property type="protein sequence ID" value="EGO51850.1"/>
    <property type="molecule type" value="Genomic_DNA"/>
</dbReference>
<keyword evidence="3" id="KW-1185">Reference proteome</keyword>
<name>F8N4A7_NEUT8</name>
<feature type="compositionally biased region" description="Polar residues" evidence="1">
    <location>
        <begin position="339"/>
        <end position="361"/>
    </location>
</feature>
<accession>F8N4A7</accession>
<dbReference type="VEuPathDB" id="FungiDB:NEUTE1DRAFT_51589"/>
<evidence type="ECO:0000256" key="1">
    <source>
        <dbReference type="SAM" id="MobiDB-lite"/>
    </source>
</evidence>
<protein>
    <submittedName>
        <fullName evidence="2">Uncharacterized protein</fullName>
    </submittedName>
</protein>
<feature type="region of interest" description="Disordered" evidence="1">
    <location>
        <begin position="468"/>
        <end position="487"/>
    </location>
</feature>
<evidence type="ECO:0000313" key="2">
    <source>
        <dbReference type="EMBL" id="EGO51850.1"/>
    </source>
</evidence>
<proteinExistence type="predicted"/>
<feature type="compositionally biased region" description="Low complexity" evidence="1">
    <location>
        <begin position="323"/>
        <end position="338"/>
    </location>
</feature>
<reference evidence="3" key="1">
    <citation type="journal article" date="2011" name="Genetics">
        <title>Massive changes in genome architecture accompany the transition to self-fertility in the filamentous fungus Neurospora tetrasperma.</title>
        <authorList>
            <person name="Ellison C.E."/>
            <person name="Stajich J.E."/>
            <person name="Jacobson D.J."/>
            <person name="Natvig D.O."/>
            <person name="Lapidus A."/>
            <person name="Foster B."/>
            <person name="Aerts A."/>
            <person name="Riley R."/>
            <person name="Lindquist E.A."/>
            <person name="Grigoriev I.V."/>
            <person name="Taylor J.W."/>
        </authorList>
    </citation>
    <scope>NUCLEOTIDE SEQUENCE [LARGE SCALE GENOMIC DNA]</scope>
    <source>
        <strain evidence="3">FGSC 2508 / P0657</strain>
    </source>
</reference>
<evidence type="ECO:0000313" key="3">
    <source>
        <dbReference type="Proteomes" id="UP000008065"/>
    </source>
</evidence>
<sequence length="653" mass="74038">MTFSFWSSAFTAQTQRLALPTIADIKAMAIASFAASSVAHVSIFTETFQIPNILSTPQEFQTLSLIDSCQEGGLIDNITKARRMNAIIDTTLRDITSTDVNKTAHESNIVDNRKNTTQSTDAQATAPLIIEDNKSAQVVEVSHQDDLIHNVNTVTNDNRDATSRIADEELFIREENETHIYQHIFPIMDIIEVDNSKDHIYHHVLPIIDIVEVNSSMASKIADVAEVDDMGASASSIGHDFERFLREDKMKWVHAVANQPELCHSISKTKKQAIEVTKQSTPVNKAIASDNKLLTDKKTENISSEKVVDTGIVSLHHNRRLSNDTNSSTETDNTTNSDASRATTPDTPETVYSTPDTNKVNNKIDDPALANINELKQADKSQSPIAPLDTSSFGNMYNYSHLSPSHLEVILIMERLDLNCRYVQMSCGYWYALEDDDEIRPMSKAEYQEFINWTSQTPVVTRDDFDKKQQADAEEGGQDGFVDDDYNNQPIELIDRTESADYQPTTGIEFLSSTDLADDEDEDNYHSSDPLAAWESTLAIWKDPEDLDEDWGVIGLFNHPDGQKQIVIGNDEQVYWMYEGMFRLLDAHELDQFNRWRDGDEFAFDEVEGKREPKTWVRAVLGKRRNMNKWCAWSLEMESIEEEEEVEEVYECW</sequence>
<organism evidence="2 3">
    <name type="scientific">Neurospora tetrasperma (strain FGSC 2508 / ATCC MYA-4615 / P0657)</name>
    <dbReference type="NCBI Taxonomy" id="510951"/>
    <lineage>
        <taxon>Eukaryota</taxon>
        <taxon>Fungi</taxon>
        <taxon>Dikarya</taxon>
        <taxon>Ascomycota</taxon>
        <taxon>Pezizomycotina</taxon>
        <taxon>Sordariomycetes</taxon>
        <taxon>Sordariomycetidae</taxon>
        <taxon>Sordariales</taxon>
        <taxon>Sordariaceae</taxon>
        <taxon>Neurospora</taxon>
    </lineage>
</organism>
<dbReference type="Proteomes" id="UP000008065">
    <property type="component" value="Unassembled WGS sequence"/>
</dbReference>
<dbReference type="GeneID" id="20828314"/>
<dbReference type="RefSeq" id="XP_009855231.1">
    <property type="nucleotide sequence ID" value="XM_009856929.1"/>
</dbReference>
<gene>
    <name evidence="2" type="ORF">NEUTE1DRAFT_51589</name>
</gene>
<dbReference type="AlphaFoldDB" id="F8N4A7"/>
<dbReference type="KEGG" id="nte:NEUTE1DRAFT51589"/>